<dbReference type="Gene3D" id="3.30.420.280">
    <property type="match status" value="1"/>
</dbReference>
<dbReference type="InterPro" id="IPR027417">
    <property type="entry name" value="P-loop_NTPase"/>
</dbReference>
<reference evidence="1" key="1">
    <citation type="journal article" date="2021" name="Proc. Natl. Acad. Sci. U.S.A.">
        <title>A Catalog of Tens of Thousands of Viruses from Human Metagenomes Reveals Hidden Associations with Chronic Diseases.</title>
        <authorList>
            <person name="Tisza M.J."/>
            <person name="Buck C.B."/>
        </authorList>
    </citation>
    <scope>NUCLEOTIDE SEQUENCE</scope>
    <source>
        <strain evidence="1">Ct5O42</strain>
    </source>
</reference>
<proteinExistence type="predicted"/>
<accession>A0A8D9PDR5</accession>
<dbReference type="Pfam" id="PF03237">
    <property type="entry name" value="Terminase_6N"/>
    <property type="match status" value="1"/>
</dbReference>
<sequence length="480" mass="56176">MSSVVWRPQERQAIFMARPEYEALYGGAAGGGKSDALVIEALRQVHIPWYKALILRKTFPQLRELIDKTLNYYPRVYPKARYNGSSHTWRFPSGAQIVFGSMNRPQDKIQYQGQAYDFIAFDELTHFTQEEYEYLKSRNRPNGPGTRVYMRSTANPGGVGHGWVKERFITAAAPMQTITEEAAWYTPDGKKHIGQQKRIFVPSSVFDNKILMGNDPMYVQRLASMPEAERNALLYGNWDSFEGQVFTEWRNDSEHYMDRKNTHVIAPFRVPEDWVIWCGLDWGYSRPFSVGWYAVDRNRRMYHIRELYGCTGTPNRGVMWEPTKVAQEIRRIEDEDPNLKGKQIHRVGDPAIWQSDGTESVGALMERQRVYFEKGDHARINGKMQVHHRLAFDEDGVPMLYVFSTCKHFIRTVPNLVYDQTDVEDIDTDGEDHIYDQLRYVCMRNPIGPREEYRTVERPYSPLETEDEYRPSRYAFYQVY</sequence>
<evidence type="ECO:0000313" key="1">
    <source>
        <dbReference type="EMBL" id="DAD55320.1"/>
    </source>
</evidence>
<organism evidence="1">
    <name type="scientific">Podoviridae sp. ct5O42</name>
    <dbReference type="NCBI Taxonomy" id="2826084"/>
    <lineage>
        <taxon>Viruses</taxon>
        <taxon>Duplodnaviria</taxon>
        <taxon>Heunggongvirae</taxon>
        <taxon>Uroviricota</taxon>
        <taxon>Caudoviricetes</taxon>
    </lineage>
</organism>
<dbReference type="Gene3D" id="3.40.50.300">
    <property type="entry name" value="P-loop containing nucleotide triphosphate hydrolases"/>
    <property type="match status" value="1"/>
</dbReference>
<dbReference type="EMBL" id="BK014723">
    <property type="protein sequence ID" value="DAD55320.1"/>
    <property type="molecule type" value="Genomic_DNA"/>
</dbReference>
<name>A0A8D9PDR5_9CAUD</name>
<protein>
    <submittedName>
        <fullName evidence="1">Large subunit terminase</fullName>
    </submittedName>
</protein>